<dbReference type="Proteomes" id="UP000789739">
    <property type="component" value="Unassembled WGS sequence"/>
</dbReference>
<evidence type="ECO:0000313" key="3">
    <source>
        <dbReference type="Proteomes" id="UP000789739"/>
    </source>
</evidence>
<protein>
    <submittedName>
        <fullName evidence="2">6740_t:CDS:1</fullName>
    </submittedName>
</protein>
<dbReference type="AlphaFoldDB" id="A0A9N8VRF1"/>
<gene>
    <name evidence="2" type="ORF">PBRASI_LOCUS465</name>
</gene>
<keyword evidence="3" id="KW-1185">Reference proteome</keyword>
<organism evidence="2 3">
    <name type="scientific">Paraglomus brasilianum</name>
    <dbReference type="NCBI Taxonomy" id="144538"/>
    <lineage>
        <taxon>Eukaryota</taxon>
        <taxon>Fungi</taxon>
        <taxon>Fungi incertae sedis</taxon>
        <taxon>Mucoromycota</taxon>
        <taxon>Glomeromycotina</taxon>
        <taxon>Glomeromycetes</taxon>
        <taxon>Paraglomerales</taxon>
        <taxon>Paraglomeraceae</taxon>
        <taxon>Paraglomus</taxon>
    </lineage>
</organism>
<keyword evidence="1" id="KW-0732">Signal</keyword>
<dbReference type="EMBL" id="CAJVPI010000022">
    <property type="protein sequence ID" value="CAG8458811.1"/>
    <property type="molecule type" value="Genomic_DNA"/>
</dbReference>
<reference evidence="2" key="1">
    <citation type="submission" date="2021-06" db="EMBL/GenBank/DDBJ databases">
        <authorList>
            <person name="Kallberg Y."/>
            <person name="Tangrot J."/>
            <person name="Rosling A."/>
        </authorList>
    </citation>
    <scope>NUCLEOTIDE SEQUENCE</scope>
    <source>
        <strain evidence="2">BR232B</strain>
    </source>
</reference>
<comment type="caution">
    <text evidence="2">The sequence shown here is derived from an EMBL/GenBank/DDBJ whole genome shotgun (WGS) entry which is preliminary data.</text>
</comment>
<feature type="chain" id="PRO_5040285891" evidence="1">
    <location>
        <begin position="25"/>
        <end position="137"/>
    </location>
</feature>
<feature type="signal peptide" evidence="1">
    <location>
        <begin position="1"/>
        <end position="24"/>
    </location>
</feature>
<accession>A0A9N8VRF1</accession>
<evidence type="ECO:0000313" key="2">
    <source>
        <dbReference type="EMBL" id="CAG8458811.1"/>
    </source>
</evidence>
<proteinExistence type="predicted"/>
<sequence>MNNNYFFLVLLVAFTFLATTTVTAVPAPEQQSCAGFSVLYPAGNETLKYGSHQNVTVQLGESKIYVIVEVDIYDDDHNYRDTLFGGEVPVGSKTEVTVPFILAGGTLSSGEYHYTVWGFNTPTSPCQTSSNSFMVSK</sequence>
<evidence type="ECO:0000256" key="1">
    <source>
        <dbReference type="SAM" id="SignalP"/>
    </source>
</evidence>
<name>A0A9N8VRF1_9GLOM</name>